<keyword evidence="5 8" id="KW-0812">Transmembrane</keyword>
<name>A0ABX7S4K3_9BACT</name>
<feature type="transmembrane region" description="Helical" evidence="8">
    <location>
        <begin position="101"/>
        <end position="123"/>
    </location>
</feature>
<keyword evidence="11" id="KW-1185">Reference proteome</keyword>
<dbReference type="EMBL" id="CP071446">
    <property type="protein sequence ID" value="QTA37393.1"/>
    <property type="molecule type" value="Genomic_DNA"/>
</dbReference>
<evidence type="ECO:0000313" key="11">
    <source>
        <dbReference type="Proteomes" id="UP000671862"/>
    </source>
</evidence>
<feature type="transmembrane region" description="Helical" evidence="8">
    <location>
        <begin position="57"/>
        <end position="80"/>
    </location>
</feature>
<feature type="transmembrane region" description="Helical" evidence="8">
    <location>
        <begin position="354"/>
        <end position="378"/>
    </location>
</feature>
<dbReference type="InterPro" id="IPR051475">
    <property type="entry name" value="Diverse_Ion_Transporter"/>
</dbReference>
<feature type="transmembrane region" description="Helical" evidence="8">
    <location>
        <begin position="313"/>
        <end position="342"/>
    </location>
</feature>
<feature type="domain" description="Citrate transporter-like" evidence="9">
    <location>
        <begin position="14"/>
        <end position="361"/>
    </location>
</feature>
<evidence type="ECO:0000259" key="9">
    <source>
        <dbReference type="Pfam" id="PF03600"/>
    </source>
</evidence>
<dbReference type="Proteomes" id="UP000671862">
    <property type="component" value="Chromosome"/>
</dbReference>
<gene>
    <name evidence="10" type="ORF">JYK00_06545</name>
</gene>
<dbReference type="Pfam" id="PF03600">
    <property type="entry name" value="CitMHS"/>
    <property type="match status" value="1"/>
</dbReference>
<dbReference type="InterPro" id="IPR004680">
    <property type="entry name" value="Cit_transptr-like_dom"/>
</dbReference>
<keyword evidence="7 8" id="KW-0472">Membrane</keyword>
<feature type="transmembrane region" description="Helical" evidence="8">
    <location>
        <begin position="135"/>
        <end position="155"/>
    </location>
</feature>
<feature type="transmembrane region" description="Helical" evidence="8">
    <location>
        <begin position="247"/>
        <end position="266"/>
    </location>
</feature>
<dbReference type="PANTHER" id="PTHR43568">
    <property type="entry name" value="P PROTEIN"/>
    <property type="match status" value="1"/>
</dbReference>
<evidence type="ECO:0000256" key="5">
    <source>
        <dbReference type="ARBA" id="ARBA00022692"/>
    </source>
</evidence>
<evidence type="ECO:0000256" key="2">
    <source>
        <dbReference type="ARBA" id="ARBA00009843"/>
    </source>
</evidence>
<dbReference type="RefSeq" id="WP_207566118.1">
    <property type="nucleotide sequence ID" value="NZ_CP071446.1"/>
</dbReference>
<keyword evidence="6 8" id="KW-1133">Transmembrane helix</keyword>
<comment type="similarity">
    <text evidence="2">Belongs to the CitM (TC 2.A.11) transporter family.</text>
</comment>
<comment type="subcellular location">
    <subcellularLocation>
        <location evidence="1">Cell membrane</location>
        <topology evidence="1">Multi-pass membrane protein</topology>
    </subcellularLocation>
</comment>
<feature type="transmembrane region" description="Helical" evidence="8">
    <location>
        <begin position="167"/>
        <end position="192"/>
    </location>
</feature>
<feature type="transmembrane region" description="Helical" evidence="8">
    <location>
        <begin position="6"/>
        <end position="21"/>
    </location>
</feature>
<organism evidence="10 11">
    <name type="scientific">Thermosipho ferrireducens</name>
    <dbReference type="NCBI Taxonomy" id="2571116"/>
    <lineage>
        <taxon>Bacteria</taxon>
        <taxon>Thermotogati</taxon>
        <taxon>Thermotogota</taxon>
        <taxon>Thermotogae</taxon>
        <taxon>Thermotogales</taxon>
        <taxon>Fervidobacteriaceae</taxon>
        <taxon>Thermosipho</taxon>
    </lineage>
</organism>
<protein>
    <submittedName>
        <fullName evidence="10">Anion permease</fullName>
    </submittedName>
</protein>
<sequence>MSRYIVLLLFFIAYYFIIFKKDKSSVTTFLIGLMVGIFKVGNLKIENASEFIDFNTISLLVGMMIIISVLKSTGFFQFIAVKTVKISGSNIFKLLLLMNSIIFVFSALLDNVTTILLFIPLLLLISDTADIPPNILIFTAILSANLGGSATLIGDPPNIIIGSAAKISFLTFLKNMIIPSIIAFITVSFYFFKIMKFPGDVNQKLKNFIQVDATTLISNYPLMIKTLIIFLGVVIGFVVHEYIDYEMSLISLTGAALILLLSGKNFENTSKDIEWDTLFFFIGLFSLTYALEVSGLTELITHQFLLLEIHPKFLTIIMFWAVFLFSGIVGAVPSTMIFIPIIEGLINSGMSFNLWWSLALGAGFGSNLTPIGAASNIVSVSLLEKHTEKRLSFGKYIKISIVPTLACGIIATVYLFIKEALTV</sequence>
<feature type="transmembrane region" description="Helical" evidence="8">
    <location>
        <begin position="399"/>
        <end position="417"/>
    </location>
</feature>
<evidence type="ECO:0000256" key="6">
    <source>
        <dbReference type="ARBA" id="ARBA00022989"/>
    </source>
</evidence>
<feature type="transmembrane region" description="Helical" evidence="8">
    <location>
        <begin position="28"/>
        <end position="45"/>
    </location>
</feature>
<evidence type="ECO:0000256" key="4">
    <source>
        <dbReference type="ARBA" id="ARBA00022475"/>
    </source>
</evidence>
<evidence type="ECO:0000256" key="1">
    <source>
        <dbReference type="ARBA" id="ARBA00004651"/>
    </source>
</evidence>
<keyword evidence="3" id="KW-0813">Transport</keyword>
<proteinExistence type="inferred from homology"/>
<evidence type="ECO:0000256" key="7">
    <source>
        <dbReference type="ARBA" id="ARBA00023136"/>
    </source>
</evidence>
<feature type="transmembrane region" description="Helical" evidence="8">
    <location>
        <begin position="222"/>
        <end position="240"/>
    </location>
</feature>
<dbReference type="InterPro" id="IPR000802">
    <property type="entry name" value="Arsenical_pump_ArsB"/>
</dbReference>
<accession>A0ABX7S4K3</accession>
<feature type="transmembrane region" description="Helical" evidence="8">
    <location>
        <begin position="278"/>
        <end position="301"/>
    </location>
</feature>
<keyword evidence="4" id="KW-1003">Cell membrane</keyword>
<reference evidence="10 11" key="1">
    <citation type="submission" date="2021-03" db="EMBL/GenBank/DDBJ databases">
        <title>Thermosipho ferrireducens sp.nov., an anaerobic thermophilic iron-reducing bacterium isolated from a deep-sea hydrothermal sulfide deposits.</title>
        <authorList>
            <person name="Zeng X."/>
            <person name="Chen Y."/>
            <person name="Shao Z."/>
        </authorList>
    </citation>
    <scope>NUCLEOTIDE SEQUENCE [LARGE SCALE GENOMIC DNA]</scope>
    <source>
        <strain evidence="10 11">JL129W03</strain>
    </source>
</reference>
<evidence type="ECO:0000256" key="8">
    <source>
        <dbReference type="SAM" id="Phobius"/>
    </source>
</evidence>
<dbReference type="PRINTS" id="PR00758">
    <property type="entry name" value="ARSENICPUMP"/>
</dbReference>
<evidence type="ECO:0000256" key="3">
    <source>
        <dbReference type="ARBA" id="ARBA00022448"/>
    </source>
</evidence>
<dbReference type="PANTHER" id="PTHR43568:SF1">
    <property type="entry name" value="P PROTEIN"/>
    <property type="match status" value="1"/>
</dbReference>
<evidence type="ECO:0000313" key="10">
    <source>
        <dbReference type="EMBL" id="QTA37393.1"/>
    </source>
</evidence>